<dbReference type="PANTHER" id="PTHR43124">
    <property type="entry name" value="PURINE EFFLUX PUMP PBUE"/>
    <property type="match status" value="1"/>
</dbReference>
<sequence>MRNVQRISPWRLRGISPLLRIILAWGLLEGVRSGFYGGYLPIRAGDLGLTLTVTGTAFSLHLLADTFGRPIGGYLVQRLGLGLTAAGGAAVGLLALLIVPVTQSPLLLFALSILWGISLSAVVPGMYTLSSRQAVKGRESRAITLTQMLTSPWSGIGFFGIGFLSKLAPTLAQDLLIGGQALALAVAATLIFRPERVPPAPKQEYYPWTRLLLFIPAAFGQTFAPMLFSQLIFPYARATGIAGGWMVALVALGGVLSYVLVPWTARYADKHSPRWLLIGGLALMGLAVIGLASQPALPLLLLIAVGAGVGLATFGPGWNGLVVRLLPENNRAAAWGTLLAVEGLGTALGPAAGQTLAQTVGITAPFFLSGAILLALSLFYLIALWRPFWKSHS</sequence>
<dbReference type="PANTHER" id="PTHR43124:SF3">
    <property type="entry name" value="CHLORAMPHENICOL EFFLUX PUMP RV0191"/>
    <property type="match status" value="1"/>
</dbReference>
<evidence type="ECO:0000259" key="7">
    <source>
        <dbReference type="PROSITE" id="PS50850"/>
    </source>
</evidence>
<evidence type="ECO:0000256" key="1">
    <source>
        <dbReference type="ARBA" id="ARBA00004651"/>
    </source>
</evidence>
<dbReference type="GO" id="GO:0022857">
    <property type="term" value="F:transmembrane transporter activity"/>
    <property type="evidence" value="ECO:0007669"/>
    <property type="project" value="InterPro"/>
</dbReference>
<feature type="transmembrane region" description="Helical" evidence="6">
    <location>
        <begin position="299"/>
        <end position="321"/>
    </location>
</feature>
<feature type="transmembrane region" description="Helical" evidence="6">
    <location>
        <begin position="106"/>
        <end position="130"/>
    </location>
</feature>
<dbReference type="InterPro" id="IPR036259">
    <property type="entry name" value="MFS_trans_sf"/>
</dbReference>
<keyword evidence="5 6" id="KW-0472">Membrane</keyword>
<evidence type="ECO:0000313" key="8">
    <source>
        <dbReference type="EMBL" id="RIH92460.1"/>
    </source>
</evidence>
<keyword evidence="9" id="KW-1185">Reference proteome</keyword>
<dbReference type="Gene3D" id="1.20.1250.20">
    <property type="entry name" value="MFS general substrate transporter like domains"/>
    <property type="match status" value="2"/>
</dbReference>
<dbReference type="AlphaFoldDB" id="A0A399F8L7"/>
<comment type="caution">
    <text evidence="8">The sequence shown here is derived from an EMBL/GenBank/DDBJ whole genome shotgun (WGS) entry which is preliminary data.</text>
</comment>
<dbReference type="EMBL" id="QWLB01000019">
    <property type="protein sequence ID" value="RIH92460.1"/>
    <property type="molecule type" value="Genomic_DNA"/>
</dbReference>
<gene>
    <name evidence="8" type="primary">ltaA_1</name>
    <name evidence="8" type="ORF">Mgrana_01619</name>
</gene>
<feature type="transmembrane region" description="Helical" evidence="6">
    <location>
        <begin position="175"/>
        <end position="192"/>
    </location>
</feature>
<feature type="transmembrane region" description="Helical" evidence="6">
    <location>
        <begin position="142"/>
        <end position="163"/>
    </location>
</feature>
<evidence type="ECO:0000256" key="5">
    <source>
        <dbReference type="ARBA" id="ARBA00023136"/>
    </source>
</evidence>
<organism evidence="8 9">
    <name type="scientific">Meiothermus granaticius NBRC 107808</name>
    <dbReference type="NCBI Taxonomy" id="1227551"/>
    <lineage>
        <taxon>Bacteria</taxon>
        <taxon>Thermotogati</taxon>
        <taxon>Deinococcota</taxon>
        <taxon>Deinococci</taxon>
        <taxon>Thermales</taxon>
        <taxon>Thermaceae</taxon>
        <taxon>Meiothermus</taxon>
    </lineage>
</organism>
<evidence type="ECO:0000313" key="9">
    <source>
        <dbReference type="Proteomes" id="UP000266178"/>
    </source>
</evidence>
<feature type="transmembrane region" description="Helical" evidence="6">
    <location>
        <begin position="333"/>
        <end position="352"/>
    </location>
</feature>
<dbReference type="SUPFAM" id="SSF103473">
    <property type="entry name" value="MFS general substrate transporter"/>
    <property type="match status" value="1"/>
</dbReference>
<dbReference type="GO" id="GO:0005886">
    <property type="term" value="C:plasma membrane"/>
    <property type="evidence" value="ECO:0007669"/>
    <property type="project" value="UniProtKB-SubCell"/>
</dbReference>
<keyword evidence="2" id="KW-1003">Cell membrane</keyword>
<evidence type="ECO:0000256" key="2">
    <source>
        <dbReference type="ARBA" id="ARBA00022475"/>
    </source>
</evidence>
<evidence type="ECO:0000256" key="3">
    <source>
        <dbReference type="ARBA" id="ARBA00022692"/>
    </source>
</evidence>
<dbReference type="RefSeq" id="WP_119357110.1">
    <property type="nucleotide sequence ID" value="NZ_BJXM01000009.1"/>
</dbReference>
<keyword evidence="3 6" id="KW-0812">Transmembrane</keyword>
<accession>A0A399F8L7</accession>
<dbReference type="InterPro" id="IPR020846">
    <property type="entry name" value="MFS_dom"/>
</dbReference>
<dbReference type="InterPro" id="IPR011701">
    <property type="entry name" value="MFS"/>
</dbReference>
<feature type="transmembrane region" description="Helical" evidence="6">
    <location>
        <begin position="79"/>
        <end position="100"/>
    </location>
</feature>
<keyword evidence="4 6" id="KW-1133">Transmembrane helix</keyword>
<name>A0A399F8L7_9DEIN</name>
<comment type="subcellular location">
    <subcellularLocation>
        <location evidence="1">Cell membrane</location>
        <topology evidence="1">Multi-pass membrane protein</topology>
    </subcellularLocation>
</comment>
<dbReference type="PROSITE" id="PS50850">
    <property type="entry name" value="MFS"/>
    <property type="match status" value="1"/>
</dbReference>
<evidence type="ECO:0000256" key="4">
    <source>
        <dbReference type="ARBA" id="ARBA00022989"/>
    </source>
</evidence>
<feature type="transmembrane region" description="Helical" evidence="6">
    <location>
        <begin position="275"/>
        <end position="293"/>
    </location>
</feature>
<dbReference type="Proteomes" id="UP000266178">
    <property type="component" value="Unassembled WGS sequence"/>
</dbReference>
<feature type="transmembrane region" description="Helical" evidence="6">
    <location>
        <begin position="242"/>
        <end position="263"/>
    </location>
</feature>
<evidence type="ECO:0000256" key="6">
    <source>
        <dbReference type="SAM" id="Phobius"/>
    </source>
</evidence>
<dbReference type="Pfam" id="PF07690">
    <property type="entry name" value="MFS_1"/>
    <property type="match status" value="1"/>
</dbReference>
<feature type="domain" description="Major facilitator superfamily (MFS) profile" evidence="7">
    <location>
        <begin position="210"/>
        <end position="393"/>
    </location>
</feature>
<proteinExistence type="predicted"/>
<reference evidence="8 9" key="1">
    <citation type="submission" date="2018-08" db="EMBL/GenBank/DDBJ databases">
        <title>Meiothermus granaticius genome AF-68 sequencing project.</title>
        <authorList>
            <person name="Da Costa M.S."/>
            <person name="Albuquerque L."/>
            <person name="Raposo P."/>
            <person name="Froufe H.J.C."/>
            <person name="Barroso C.S."/>
            <person name="Egas C."/>
        </authorList>
    </citation>
    <scope>NUCLEOTIDE SEQUENCE [LARGE SCALE GENOMIC DNA]</scope>
    <source>
        <strain evidence="8 9">AF-68</strain>
    </source>
</reference>
<feature type="transmembrane region" description="Helical" evidence="6">
    <location>
        <begin position="212"/>
        <end position="236"/>
    </location>
</feature>
<protein>
    <submittedName>
        <fullName evidence="8">Putative glycolipid permease LtaA</fullName>
    </submittedName>
</protein>
<feature type="transmembrane region" description="Helical" evidence="6">
    <location>
        <begin position="364"/>
        <end position="385"/>
    </location>
</feature>
<dbReference type="InterPro" id="IPR050189">
    <property type="entry name" value="MFS_Efflux_Transporters"/>
</dbReference>